<evidence type="ECO:0000256" key="3">
    <source>
        <dbReference type="ARBA" id="ARBA00022475"/>
    </source>
</evidence>
<keyword evidence="4 7" id="KW-0812">Transmembrane</keyword>
<evidence type="ECO:0000256" key="6">
    <source>
        <dbReference type="ARBA" id="ARBA00023136"/>
    </source>
</evidence>
<comment type="subcellular location">
    <subcellularLocation>
        <location evidence="1">Cell membrane</location>
        <topology evidence="1">Multi-pass membrane protein</topology>
    </subcellularLocation>
</comment>
<keyword evidence="6 7" id="KW-0472">Membrane</keyword>
<feature type="transmembrane region" description="Helical" evidence="7">
    <location>
        <begin position="43"/>
        <end position="64"/>
    </location>
</feature>
<dbReference type="RefSeq" id="WP_386769062.1">
    <property type="nucleotide sequence ID" value="NZ_JBHSTI010000071.1"/>
</dbReference>
<dbReference type="SUPFAM" id="SSF103473">
    <property type="entry name" value="MFS general substrate transporter"/>
    <property type="match status" value="1"/>
</dbReference>
<gene>
    <name evidence="9" type="ORF">ACFQGU_17885</name>
</gene>
<reference evidence="10" key="1">
    <citation type="journal article" date="2019" name="Int. J. Syst. Evol. Microbiol.">
        <title>The Global Catalogue of Microorganisms (GCM) 10K type strain sequencing project: providing services to taxonomists for standard genome sequencing and annotation.</title>
        <authorList>
            <consortium name="The Broad Institute Genomics Platform"/>
            <consortium name="The Broad Institute Genome Sequencing Center for Infectious Disease"/>
            <person name="Wu L."/>
            <person name="Ma J."/>
        </authorList>
    </citation>
    <scope>NUCLEOTIDE SEQUENCE [LARGE SCALE GENOMIC DNA]</scope>
    <source>
        <strain evidence="10">CGMCC 4.7317</strain>
    </source>
</reference>
<dbReference type="InterPro" id="IPR036259">
    <property type="entry name" value="MFS_trans_sf"/>
</dbReference>
<keyword evidence="3" id="KW-1003">Cell membrane</keyword>
<evidence type="ECO:0000259" key="8">
    <source>
        <dbReference type="PROSITE" id="PS50850"/>
    </source>
</evidence>
<dbReference type="EMBL" id="JBHSTI010000071">
    <property type="protein sequence ID" value="MFC6239746.1"/>
    <property type="molecule type" value="Genomic_DNA"/>
</dbReference>
<dbReference type="PANTHER" id="PTHR23513">
    <property type="entry name" value="INTEGRAL MEMBRANE EFFLUX PROTEIN-RELATED"/>
    <property type="match status" value="1"/>
</dbReference>
<dbReference type="Proteomes" id="UP001596138">
    <property type="component" value="Unassembled WGS sequence"/>
</dbReference>
<feature type="transmembrane region" description="Helical" evidence="7">
    <location>
        <begin position="280"/>
        <end position="300"/>
    </location>
</feature>
<dbReference type="InterPro" id="IPR010290">
    <property type="entry name" value="TM_effector"/>
</dbReference>
<name>A0ABW1T5H8_9ACTN</name>
<keyword evidence="10" id="KW-1185">Reference proteome</keyword>
<dbReference type="PROSITE" id="PS50850">
    <property type="entry name" value="MFS"/>
    <property type="match status" value="1"/>
</dbReference>
<evidence type="ECO:0000256" key="5">
    <source>
        <dbReference type="ARBA" id="ARBA00022989"/>
    </source>
</evidence>
<comment type="caution">
    <text evidence="9">The sequence shown here is derived from an EMBL/GenBank/DDBJ whole genome shotgun (WGS) entry which is preliminary data.</text>
</comment>
<evidence type="ECO:0000313" key="10">
    <source>
        <dbReference type="Proteomes" id="UP001596138"/>
    </source>
</evidence>
<evidence type="ECO:0000256" key="7">
    <source>
        <dbReference type="SAM" id="Phobius"/>
    </source>
</evidence>
<proteinExistence type="predicted"/>
<feature type="transmembrane region" description="Helical" evidence="7">
    <location>
        <begin position="306"/>
        <end position="328"/>
    </location>
</feature>
<feature type="domain" description="Major facilitator superfamily (MFS) profile" evidence="8">
    <location>
        <begin position="1"/>
        <end position="394"/>
    </location>
</feature>
<dbReference type="Pfam" id="PF05977">
    <property type="entry name" value="MFS_3"/>
    <property type="match status" value="1"/>
</dbReference>
<feature type="transmembrane region" description="Helical" evidence="7">
    <location>
        <begin position="156"/>
        <end position="188"/>
    </location>
</feature>
<evidence type="ECO:0000256" key="4">
    <source>
        <dbReference type="ARBA" id="ARBA00022692"/>
    </source>
</evidence>
<accession>A0ABW1T5H8</accession>
<dbReference type="PANTHER" id="PTHR23513:SF11">
    <property type="entry name" value="STAPHYLOFERRIN A TRANSPORTER"/>
    <property type="match status" value="1"/>
</dbReference>
<sequence length="430" mass="45451">MFRALEVRNYRLYFGGQVLSNAGTWMQRVAQDWLVLDLSGSSGVALGITTGLQFLPYLLFSLWGGTLADRIPRRKLLVVTQAVMGLLAILLGVLALAGLATVGIVYLMAFALGVASAFDNPARQAFVNEIVGKDSLPNAIALNSASFNLARLVGPALAGVLVAVLGSGWVFVLNGLSFAVTIAALLAMRTSELRPQRRQEGSVRLRQGLAYVRRNSDMVLALCLAFVVATFGLNYQMTMALMARLEYGVGAEAFGLMSTALALGALAGSLLAARRVHVPLRLVVASAVVFGCVEIVVGFAPTYASILLLLPFAGITAMTFTTSVQTYLQSRSEGWVRGRVMGIYTLVFFGGTPIGAPVIGWAAEAFGPRSGLIGGGVLTAFFSALAAVVYRRHRRARGSGAEIVGEPGTVVRVDARTVLDPVAQPPTTPI</sequence>
<feature type="transmembrane region" description="Helical" evidence="7">
    <location>
        <begin position="369"/>
        <end position="390"/>
    </location>
</feature>
<organism evidence="9 10">
    <name type="scientific">Longivirga aurantiaca</name>
    <dbReference type="NCBI Taxonomy" id="1837743"/>
    <lineage>
        <taxon>Bacteria</taxon>
        <taxon>Bacillati</taxon>
        <taxon>Actinomycetota</taxon>
        <taxon>Actinomycetes</taxon>
        <taxon>Sporichthyales</taxon>
        <taxon>Sporichthyaceae</taxon>
        <taxon>Longivirga</taxon>
    </lineage>
</organism>
<dbReference type="InterPro" id="IPR020846">
    <property type="entry name" value="MFS_dom"/>
</dbReference>
<feature type="transmembrane region" description="Helical" evidence="7">
    <location>
        <begin position="76"/>
        <end position="109"/>
    </location>
</feature>
<feature type="transmembrane region" description="Helical" evidence="7">
    <location>
        <begin position="219"/>
        <end position="241"/>
    </location>
</feature>
<dbReference type="Gene3D" id="1.20.1250.20">
    <property type="entry name" value="MFS general substrate transporter like domains"/>
    <property type="match status" value="1"/>
</dbReference>
<keyword evidence="5 7" id="KW-1133">Transmembrane helix</keyword>
<keyword evidence="2" id="KW-0813">Transport</keyword>
<feature type="transmembrane region" description="Helical" evidence="7">
    <location>
        <begin position="340"/>
        <end position="363"/>
    </location>
</feature>
<dbReference type="CDD" id="cd06173">
    <property type="entry name" value="MFS_MefA_like"/>
    <property type="match status" value="1"/>
</dbReference>
<evidence type="ECO:0000313" key="9">
    <source>
        <dbReference type="EMBL" id="MFC6239746.1"/>
    </source>
</evidence>
<evidence type="ECO:0000256" key="2">
    <source>
        <dbReference type="ARBA" id="ARBA00022448"/>
    </source>
</evidence>
<evidence type="ECO:0000256" key="1">
    <source>
        <dbReference type="ARBA" id="ARBA00004651"/>
    </source>
</evidence>
<feature type="transmembrane region" description="Helical" evidence="7">
    <location>
        <begin position="253"/>
        <end position="273"/>
    </location>
</feature>
<protein>
    <submittedName>
        <fullName evidence="9">MFS transporter</fullName>
    </submittedName>
</protein>